<proteinExistence type="predicted"/>
<accession>A0A4D7QH81</accession>
<dbReference type="SUPFAM" id="SSF53056">
    <property type="entry name" value="beta-carbonic anhydrase, cab"/>
    <property type="match status" value="1"/>
</dbReference>
<dbReference type="AlphaFoldDB" id="A0A4D7QH81"/>
<evidence type="ECO:0000313" key="2">
    <source>
        <dbReference type="Proteomes" id="UP000298588"/>
    </source>
</evidence>
<dbReference type="GO" id="GO:0008270">
    <property type="term" value="F:zinc ion binding"/>
    <property type="evidence" value="ECO:0007669"/>
    <property type="project" value="InterPro"/>
</dbReference>
<reference evidence="1 2" key="1">
    <citation type="submission" date="2019-04" db="EMBL/GenBank/DDBJ databases">
        <title>Phreatobacter aquaticus sp. nov.</title>
        <authorList>
            <person name="Choi A."/>
            <person name="Baek K."/>
        </authorList>
    </citation>
    <scope>NUCLEOTIDE SEQUENCE [LARGE SCALE GENOMIC DNA]</scope>
    <source>
        <strain evidence="1 2">NMCR1094</strain>
    </source>
</reference>
<organism evidence="1 2">
    <name type="scientific">Phreatobacter aquaticus</name>
    <dbReference type="NCBI Taxonomy" id="2570229"/>
    <lineage>
        <taxon>Bacteria</taxon>
        <taxon>Pseudomonadati</taxon>
        <taxon>Pseudomonadota</taxon>
        <taxon>Alphaproteobacteria</taxon>
        <taxon>Hyphomicrobiales</taxon>
        <taxon>Phreatobacteraceae</taxon>
        <taxon>Phreatobacter</taxon>
    </lineage>
</organism>
<dbReference type="GO" id="GO:0004089">
    <property type="term" value="F:carbonate dehydratase activity"/>
    <property type="evidence" value="ECO:0007669"/>
    <property type="project" value="InterPro"/>
</dbReference>
<evidence type="ECO:0008006" key="3">
    <source>
        <dbReference type="Google" id="ProtNLM"/>
    </source>
</evidence>
<dbReference type="RefSeq" id="WP_137099577.1">
    <property type="nucleotide sequence ID" value="NZ_CP039865.1"/>
</dbReference>
<protein>
    <recommendedName>
        <fullName evidence="3">Carbonic anhydrase</fullName>
    </recommendedName>
</protein>
<keyword evidence="2" id="KW-1185">Reference proteome</keyword>
<dbReference type="Gene3D" id="3.40.1050.10">
    <property type="entry name" value="Carbonic anhydrase"/>
    <property type="match status" value="1"/>
</dbReference>
<dbReference type="Proteomes" id="UP000298588">
    <property type="component" value="Chromosome"/>
</dbReference>
<evidence type="ECO:0000313" key="1">
    <source>
        <dbReference type="EMBL" id="QCK86245.1"/>
    </source>
</evidence>
<sequence length="64" mass="6826">MPTAIAEWAKGGDFVDQSVREMVLRKVRRLRATGPLIPDLAGNGKVKIVGAYDNLASGKVDCLG</sequence>
<dbReference type="OrthoDB" id="9797527at2"/>
<name>A0A4D7QH81_9HYPH</name>
<dbReference type="EMBL" id="CP039865">
    <property type="protein sequence ID" value="QCK86245.1"/>
    <property type="molecule type" value="Genomic_DNA"/>
</dbReference>
<dbReference type="KEGG" id="paqt:E8L99_11015"/>
<dbReference type="InterPro" id="IPR036874">
    <property type="entry name" value="Carbonic_anhydrase_sf"/>
</dbReference>
<gene>
    <name evidence="1" type="ORF">E8L99_11015</name>
</gene>